<dbReference type="Proteomes" id="UP000327362">
    <property type="component" value="Plasmid p1-JPH1"/>
</dbReference>
<sequence>MPHQRSPNEVLSDRAARMEVMTEIPPARQAPPRRSHTVQVSDFTMVVHVPGQPAAVRVFTDDEQDEAHGYAAATGGTVVPLPLPMPGGVAEVVR</sequence>
<proteinExistence type="predicted"/>
<reference evidence="1 2" key="1">
    <citation type="submission" date="2019-09" db="EMBL/GenBank/DDBJ databases">
        <title>Complete genome sequence of Mycobacterium avium subsp. hominissuis strain JP-H-1.</title>
        <authorList>
            <person name="Kinoshita Y."/>
            <person name="Niwa H."/>
            <person name="Uchida-Fujii E."/>
            <person name="Nukada T."/>
        </authorList>
    </citation>
    <scope>NUCLEOTIDE SEQUENCE [LARGE SCALE GENOMIC DNA]</scope>
    <source>
        <strain evidence="1 2">JP-H-1</strain>
        <plasmid evidence="1 2">p1-JPH1</plasmid>
    </source>
</reference>
<evidence type="ECO:0000313" key="2">
    <source>
        <dbReference type="Proteomes" id="UP000327362"/>
    </source>
</evidence>
<gene>
    <name evidence="1" type="ORF">JPH1_53790</name>
</gene>
<name>A0AAI8ST60_MYCAV</name>
<evidence type="ECO:0000313" key="1">
    <source>
        <dbReference type="EMBL" id="BBN50904.1"/>
    </source>
</evidence>
<protein>
    <submittedName>
        <fullName evidence="1">Uncharacterized protein</fullName>
    </submittedName>
</protein>
<dbReference type="EMBL" id="AP020327">
    <property type="protein sequence ID" value="BBN50904.1"/>
    <property type="molecule type" value="Genomic_DNA"/>
</dbReference>
<keyword evidence="1" id="KW-0614">Plasmid</keyword>
<accession>A0AAI8ST60</accession>
<organism evidence="1 2">
    <name type="scientific">Mycobacterium avium subsp. hominissuis</name>
    <dbReference type="NCBI Taxonomy" id="439334"/>
    <lineage>
        <taxon>Bacteria</taxon>
        <taxon>Bacillati</taxon>
        <taxon>Actinomycetota</taxon>
        <taxon>Actinomycetes</taxon>
        <taxon>Mycobacteriales</taxon>
        <taxon>Mycobacteriaceae</taxon>
        <taxon>Mycobacterium</taxon>
        <taxon>Mycobacterium avium complex (MAC)</taxon>
    </lineage>
</organism>
<dbReference type="AlphaFoldDB" id="A0AAI8ST60"/>
<geneLocation type="plasmid" evidence="1 2">
    <name>p1-JPH1</name>
</geneLocation>